<protein>
    <submittedName>
        <fullName evidence="2">Uncharacterized protein</fullName>
    </submittedName>
</protein>
<gene>
    <name evidence="2" type="ORF">ACFFGE_12915</name>
</gene>
<reference evidence="2 3" key="1">
    <citation type="submission" date="2024-09" db="EMBL/GenBank/DDBJ databases">
        <authorList>
            <person name="Sun Q."/>
            <person name="Mori K."/>
        </authorList>
    </citation>
    <scope>NUCLEOTIDE SEQUENCE [LARGE SCALE GENOMIC DNA]</scope>
    <source>
        <strain evidence="2 3">NCAIM B.02621</strain>
    </source>
</reference>
<accession>A0ABV6R6F7</accession>
<evidence type="ECO:0000313" key="3">
    <source>
        <dbReference type="Proteomes" id="UP001589906"/>
    </source>
</evidence>
<evidence type="ECO:0000256" key="1">
    <source>
        <dbReference type="SAM" id="SignalP"/>
    </source>
</evidence>
<evidence type="ECO:0000313" key="2">
    <source>
        <dbReference type="EMBL" id="MFC0634774.1"/>
    </source>
</evidence>
<dbReference type="Proteomes" id="UP001589906">
    <property type="component" value="Unassembled WGS sequence"/>
</dbReference>
<feature type="signal peptide" evidence="1">
    <location>
        <begin position="1"/>
        <end position="23"/>
    </location>
</feature>
<dbReference type="RefSeq" id="WP_376836845.1">
    <property type="nucleotide sequence ID" value="NZ_JBHLSW010000014.1"/>
</dbReference>
<organism evidence="2 3">
    <name type="scientific">Brevundimonas balnearis</name>
    <dbReference type="NCBI Taxonomy" id="1572858"/>
    <lineage>
        <taxon>Bacteria</taxon>
        <taxon>Pseudomonadati</taxon>
        <taxon>Pseudomonadota</taxon>
        <taxon>Alphaproteobacteria</taxon>
        <taxon>Caulobacterales</taxon>
        <taxon>Caulobacteraceae</taxon>
        <taxon>Brevundimonas</taxon>
    </lineage>
</organism>
<sequence>MSRFVLSALAGVALFAAAGAASAQAYGHTYGQRHYAPPQSYQPAQGFGRQGSYLYGYGGVGAHGAYGYVAPSYGYGYGYGYGHGQPQGHVQYGYRGDCGGRYGYSSCERRYSRYEHRSSFGYGYGHGYARGDFGRPHRGYRDEWGYQDDRAPAYGRVHGGYSYSQGHHGYGCDCPQIPLYD</sequence>
<proteinExistence type="predicted"/>
<keyword evidence="3" id="KW-1185">Reference proteome</keyword>
<keyword evidence="1" id="KW-0732">Signal</keyword>
<comment type="caution">
    <text evidence="2">The sequence shown here is derived from an EMBL/GenBank/DDBJ whole genome shotgun (WGS) entry which is preliminary data.</text>
</comment>
<feature type="chain" id="PRO_5047499224" evidence="1">
    <location>
        <begin position="24"/>
        <end position="181"/>
    </location>
</feature>
<name>A0ABV6R6F7_9CAUL</name>
<dbReference type="EMBL" id="JBHLSW010000014">
    <property type="protein sequence ID" value="MFC0634774.1"/>
    <property type="molecule type" value="Genomic_DNA"/>
</dbReference>